<evidence type="ECO:0008006" key="3">
    <source>
        <dbReference type="Google" id="ProtNLM"/>
    </source>
</evidence>
<keyword evidence="2" id="KW-1185">Reference proteome</keyword>
<name>A0ABY5TRT3_9VIRU</name>
<protein>
    <recommendedName>
        <fullName evidence="3">DUF488 domain-containing protein</fullName>
    </recommendedName>
</protein>
<proteinExistence type="predicted"/>
<dbReference type="Proteomes" id="UP001160027">
    <property type="component" value="Segment"/>
</dbReference>
<accession>A0ABY5TRT3</accession>
<evidence type="ECO:0000313" key="2">
    <source>
        <dbReference type="Proteomes" id="UP001160027"/>
    </source>
</evidence>
<evidence type="ECO:0000313" key="1">
    <source>
        <dbReference type="EMBL" id="UVX36393.1"/>
    </source>
</evidence>
<organism evidence="1 2">
    <name type="scientific">Bacteriophage sp</name>
    <dbReference type="NCBI Taxonomy" id="38018"/>
    <lineage>
        <taxon>Viruses</taxon>
    </lineage>
</organism>
<reference evidence="2" key="1">
    <citation type="submission" date="2022-07" db="EMBL/GenBank/DDBJ databases">
        <title>High-quality bacteriophage genomes in the Japanese 4D cohort.</title>
        <authorList>
            <person name="Nishijima S."/>
        </authorList>
    </citation>
    <scope>NUCLEOTIDE SEQUENCE [LARGE SCALE GENOMIC DNA]</scope>
</reference>
<sequence>MEGTDEEFTERYRAMLDSHGVARIRTELETISQLNGGKDIVLLCFDDVRKGLCHRTIFAQWWQEKTGEEVKELQKGLEAAQNVLF</sequence>
<dbReference type="EMBL" id="OP072523">
    <property type="protein sequence ID" value="UVX36393.1"/>
    <property type="molecule type" value="Genomic_DNA"/>
</dbReference>